<dbReference type="Proteomes" id="UP000177870">
    <property type="component" value="Chromosome"/>
</dbReference>
<evidence type="ECO:0000313" key="2">
    <source>
        <dbReference type="Proteomes" id="UP000177870"/>
    </source>
</evidence>
<dbReference type="InterPro" id="IPR014968">
    <property type="entry name" value="XisI"/>
</dbReference>
<dbReference type="AlphaFoldDB" id="A0A1D8TYH4"/>
<accession>A0A1D8TYH4</accession>
<dbReference type="Gene3D" id="3.30.310.110">
    <property type="entry name" value="XisI-like"/>
    <property type="match status" value="1"/>
</dbReference>
<reference evidence="2" key="1">
    <citation type="submission" date="2016-10" db="EMBL/GenBank/DDBJ databases">
        <title>Comparative genomics uncovers the prolific and rare metabolic potential of the cyanobacterial genus Moorea.</title>
        <authorList>
            <person name="Leao T."/>
            <person name="Castelao G."/>
            <person name="Korobeynikov A."/>
            <person name="Monroe E.A."/>
            <person name="Podell S."/>
            <person name="Glukhov E."/>
            <person name="Allen E."/>
            <person name="Gerwick W.H."/>
            <person name="Gerwick L."/>
        </authorList>
    </citation>
    <scope>NUCLEOTIDE SEQUENCE [LARGE SCALE GENOMIC DNA]</scope>
    <source>
        <strain evidence="2">PAL-8-15-08-1</strain>
    </source>
</reference>
<dbReference type="STRING" id="1458985.BJP34_27620"/>
<protein>
    <recommendedName>
        <fullName evidence="3">XisI protein</fullName>
    </recommendedName>
</protein>
<dbReference type="SUPFAM" id="SSF143847">
    <property type="entry name" value="XisI-like"/>
    <property type="match status" value="1"/>
</dbReference>
<dbReference type="KEGG" id="mpro:BJP34_27620"/>
<organism evidence="1 2">
    <name type="scientific">Moorena producens PAL-8-15-08-1</name>
    <dbReference type="NCBI Taxonomy" id="1458985"/>
    <lineage>
        <taxon>Bacteria</taxon>
        <taxon>Bacillati</taxon>
        <taxon>Cyanobacteriota</taxon>
        <taxon>Cyanophyceae</taxon>
        <taxon>Coleofasciculales</taxon>
        <taxon>Coleofasciculaceae</taxon>
        <taxon>Moorena</taxon>
    </lineage>
</organism>
<dbReference type="CDD" id="cd16382">
    <property type="entry name" value="XisI-like"/>
    <property type="match status" value="1"/>
</dbReference>
<dbReference type="RefSeq" id="WP_070395111.1">
    <property type="nucleotide sequence ID" value="NZ_CP017599.1"/>
</dbReference>
<dbReference type="OrthoDB" id="961570at2"/>
<dbReference type="EMBL" id="CP017599">
    <property type="protein sequence ID" value="AOX02709.1"/>
    <property type="molecule type" value="Genomic_DNA"/>
</dbReference>
<proteinExistence type="predicted"/>
<dbReference type="Pfam" id="PF08869">
    <property type="entry name" value="XisI"/>
    <property type="match status" value="1"/>
</dbReference>
<gene>
    <name evidence="1" type="ORF">BJP34_27620</name>
</gene>
<dbReference type="InterPro" id="IPR035943">
    <property type="entry name" value="XisI-like_sf"/>
</dbReference>
<evidence type="ECO:0000313" key="1">
    <source>
        <dbReference type="EMBL" id="AOX02709.1"/>
    </source>
</evidence>
<sequence>MDKVAKYKSIVRQITIETGKLGERPDDQVKSQIILDDERGHYLLYFNGWRGSKRTYGCYLHIDVNNDGKVWVHYDGTDLRIAEQLVELSIPKSDIVLGFISPIRREDTGFAIS</sequence>
<name>A0A1D8TYH4_9CYAN</name>
<evidence type="ECO:0008006" key="3">
    <source>
        <dbReference type="Google" id="ProtNLM"/>
    </source>
</evidence>